<gene>
    <name evidence="2" type="ORF">Cfor_07644</name>
</gene>
<dbReference type="InterPro" id="IPR004119">
    <property type="entry name" value="EcKL"/>
</dbReference>
<dbReference type="Proteomes" id="UP000502823">
    <property type="component" value="Unassembled WGS sequence"/>
</dbReference>
<evidence type="ECO:0000313" key="2">
    <source>
        <dbReference type="EMBL" id="GFG35042.1"/>
    </source>
</evidence>
<dbReference type="PANTHER" id="PTHR11012:SF30">
    <property type="entry name" value="PROTEIN KINASE-LIKE DOMAIN-CONTAINING"/>
    <property type="match status" value="1"/>
</dbReference>
<dbReference type="InParanoid" id="A0A6L2PV40"/>
<proteinExistence type="predicted"/>
<accession>A0A6L2PV40</accession>
<dbReference type="PANTHER" id="PTHR11012">
    <property type="entry name" value="PROTEIN KINASE-LIKE DOMAIN-CONTAINING"/>
    <property type="match status" value="1"/>
</dbReference>
<dbReference type="SMART" id="SM00587">
    <property type="entry name" value="CHK"/>
    <property type="match status" value="1"/>
</dbReference>
<dbReference type="SUPFAM" id="SSF56112">
    <property type="entry name" value="Protein kinase-like (PK-like)"/>
    <property type="match status" value="1"/>
</dbReference>
<protein>
    <recommendedName>
        <fullName evidence="1">CHK kinase-like domain-containing protein</fullName>
    </recommendedName>
</protein>
<sequence length="387" mass="43621">MAAILGSESETYEVSPGAPIGANWISSVYRITVSNQRPSSYFIKCLPASEARRTAMQSSVFFKNEARFYSRVLPEFVKFQEDKCLTSPFHSVAKIYHISEEMIVMEDMKARGYIMLDKKQSLDMPHICLVLKELGRFHGLSIAVKNQNPQKFADLKSSVKETVFTSLATGNFNSILTKGWKAALGIARKTFAKEDLQIIEAFFGNVWDKMGTLATPEEPHAVILHGDAFINNILFHYPSGQTEDIPDKLCLIDYQMSRYGSPALDLSFFLIRYCVECSEQNYRHLLTVYHDSLREFVRELGSNADELFPLSALEEDMQKYSAFGMAMALICIPGTLDEANGAVNEDGSKDASDVIRDVGESFENMSERCERKVAEVLKQALKYGYMK</sequence>
<dbReference type="AlphaFoldDB" id="A0A6L2PV40"/>
<dbReference type="OrthoDB" id="191037at2759"/>
<dbReference type="InterPro" id="IPR015897">
    <property type="entry name" value="CHK_kinase-like"/>
</dbReference>
<dbReference type="Pfam" id="PF02958">
    <property type="entry name" value="EcKL"/>
    <property type="match status" value="1"/>
</dbReference>
<organism evidence="2 3">
    <name type="scientific">Coptotermes formosanus</name>
    <name type="common">Formosan subterranean termite</name>
    <dbReference type="NCBI Taxonomy" id="36987"/>
    <lineage>
        <taxon>Eukaryota</taxon>
        <taxon>Metazoa</taxon>
        <taxon>Ecdysozoa</taxon>
        <taxon>Arthropoda</taxon>
        <taxon>Hexapoda</taxon>
        <taxon>Insecta</taxon>
        <taxon>Pterygota</taxon>
        <taxon>Neoptera</taxon>
        <taxon>Polyneoptera</taxon>
        <taxon>Dictyoptera</taxon>
        <taxon>Blattodea</taxon>
        <taxon>Blattoidea</taxon>
        <taxon>Termitoidae</taxon>
        <taxon>Rhinotermitidae</taxon>
        <taxon>Coptotermes</taxon>
    </lineage>
</organism>
<dbReference type="EMBL" id="BLKM01000519">
    <property type="protein sequence ID" value="GFG35042.1"/>
    <property type="molecule type" value="Genomic_DNA"/>
</dbReference>
<comment type="caution">
    <text evidence="2">The sequence shown here is derived from an EMBL/GenBank/DDBJ whole genome shotgun (WGS) entry which is preliminary data.</text>
</comment>
<name>A0A6L2PV40_COPFO</name>
<dbReference type="Gene3D" id="3.90.1200.10">
    <property type="match status" value="1"/>
</dbReference>
<reference evidence="3" key="1">
    <citation type="submission" date="2020-01" db="EMBL/GenBank/DDBJ databases">
        <title>Draft genome sequence of the Termite Coptotermes fromosanus.</title>
        <authorList>
            <person name="Itakura S."/>
            <person name="Yosikawa Y."/>
            <person name="Umezawa K."/>
        </authorList>
    </citation>
    <scope>NUCLEOTIDE SEQUENCE [LARGE SCALE GENOMIC DNA]</scope>
</reference>
<evidence type="ECO:0000259" key="1">
    <source>
        <dbReference type="SMART" id="SM00587"/>
    </source>
</evidence>
<evidence type="ECO:0000313" key="3">
    <source>
        <dbReference type="Proteomes" id="UP000502823"/>
    </source>
</evidence>
<feature type="domain" description="CHK kinase-like" evidence="1">
    <location>
        <begin position="103"/>
        <end position="299"/>
    </location>
</feature>
<dbReference type="InterPro" id="IPR011009">
    <property type="entry name" value="Kinase-like_dom_sf"/>
</dbReference>
<dbReference type="FunCoup" id="A0A6L2PV40">
    <property type="interactions" value="1"/>
</dbReference>
<keyword evidence="3" id="KW-1185">Reference proteome</keyword>